<dbReference type="RefSeq" id="XP_011129083.1">
    <property type="nucleotide sequence ID" value="XM_011130781.1"/>
</dbReference>
<dbReference type="AlphaFoldDB" id="A0A023BB78"/>
<feature type="region of interest" description="Disordered" evidence="1">
    <location>
        <begin position="1"/>
        <end position="32"/>
    </location>
</feature>
<organism evidence="2 3">
    <name type="scientific">Gregarina niphandrodes</name>
    <name type="common">Septate eugregarine</name>
    <dbReference type="NCBI Taxonomy" id="110365"/>
    <lineage>
        <taxon>Eukaryota</taxon>
        <taxon>Sar</taxon>
        <taxon>Alveolata</taxon>
        <taxon>Apicomplexa</taxon>
        <taxon>Conoidasida</taxon>
        <taxon>Gregarinasina</taxon>
        <taxon>Eugregarinorida</taxon>
        <taxon>Gregarinidae</taxon>
        <taxon>Gregarina</taxon>
    </lineage>
</organism>
<protein>
    <submittedName>
        <fullName evidence="2">Uncharacterized protein</fullName>
    </submittedName>
</protein>
<dbReference type="GeneID" id="22911203"/>
<dbReference type="Proteomes" id="UP000019763">
    <property type="component" value="Unassembled WGS sequence"/>
</dbReference>
<gene>
    <name evidence="2" type="ORF">GNI_027510</name>
</gene>
<evidence type="ECO:0000313" key="3">
    <source>
        <dbReference type="Proteomes" id="UP000019763"/>
    </source>
</evidence>
<dbReference type="EMBL" id="AFNH02000205">
    <property type="protein sequence ID" value="EZG79285.1"/>
    <property type="molecule type" value="Genomic_DNA"/>
</dbReference>
<feature type="non-terminal residue" evidence="2">
    <location>
        <position position="1"/>
    </location>
</feature>
<accession>A0A023BB78</accession>
<feature type="non-terminal residue" evidence="2">
    <location>
        <position position="32"/>
    </location>
</feature>
<sequence length="32" mass="3568">NPCGDSPGRNPAPSRACRSQFQFQTTTLKTWD</sequence>
<reference evidence="2" key="1">
    <citation type="submission" date="2013-12" db="EMBL/GenBank/DDBJ databases">
        <authorList>
            <person name="Omoto C.K."/>
            <person name="Sibley D."/>
            <person name="Venepally P."/>
            <person name="Hadjithomas M."/>
            <person name="Karamycheva S."/>
            <person name="Brunk B."/>
            <person name="Roos D."/>
            <person name="Caler E."/>
            <person name="Lorenzi H."/>
        </authorList>
    </citation>
    <scope>NUCLEOTIDE SEQUENCE</scope>
</reference>
<evidence type="ECO:0000256" key="1">
    <source>
        <dbReference type="SAM" id="MobiDB-lite"/>
    </source>
</evidence>
<dbReference type="VEuPathDB" id="CryptoDB:GNI_027510"/>
<name>A0A023BB78_GRENI</name>
<proteinExistence type="predicted"/>
<evidence type="ECO:0000313" key="2">
    <source>
        <dbReference type="EMBL" id="EZG79285.1"/>
    </source>
</evidence>
<keyword evidence="3" id="KW-1185">Reference proteome</keyword>
<comment type="caution">
    <text evidence="2">The sequence shown here is derived from an EMBL/GenBank/DDBJ whole genome shotgun (WGS) entry which is preliminary data.</text>
</comment>
<feature type="compositionally biased region" description="Polar residues" evidence="1">
    <location>
        <begin position="17"/>
        <end position="32"/>
    </location>
</feature>